<sequence length="82" mass="9574">MTAASKSGVAERRRHPANRETFDGVFSRVEPFLDPETGWTGQPLEHLAYNVLREKYPHMSEDELNKYFMAAKRAFKERNETE</sequence>
<accession>A0A7Z7MVE6</accession>
<keyword evidence="2" id="KW-1185">Reference proteome</keyword>
<protein>
    <submittedName>
        <fullName evidence="1">Uncharacterized protein</fullName>
    </submittedName>
</protein>
<dbReference type="AlphaFoldDB" id="A0A7Z7MVE6"/>
<evidence type="ECO:0000313" key="1">
    <source>
        <dbReference type="EMBL" id="SMB27298.1"/>
    </source>
</evidence>
<dbReference type="RefSeq" id="WP_154716868.1">
    <property type="nucleotide sequence ID" value="NZ_LT837803.1"/>
</dbReference>
<gene>
    <name evidence="1" type="ORF">SDENCHOL_20355</name>
</gene>
<evidence type="ECO:0000313" key="2">
    <source>
        <dbReference type="Proteomes" id="UP000242886"/>
    </source>
</evidence>
<proteinExistence type="predicted"/>
<dbReference type="Proteomes" id="UP000242886">
    <property type="component" value="Chromosome SDENCHOL"/>
</dbReference>
<name>A0A7Z7MVE6_9PROT</name>
<organism evidence="1 2">
    <name type="scientific">Sterolibacterium denitrificans</name>
    <dbReference type="NCBI Taxonomy" id="157592"/>
    <lineage>
        <taxon>Bacteria</taxon>
        <taxon>Pseudomonadati</taxon>
        <taxon>Pseudomonadota</taxon>
        <taxon>Betaproteobacteria</taxon>
        <taxon>Nitrosomonadales</taxon>
        <taxon>Sterolibacteriaceae</taxon>
        <taxon>Sterolibacterium</taxon>
    </lineage>
</organism>
<dbReference type="EMBL" id="LT837803">
    <property type="protein sequence ID" value="SMB27298.1"/>
    <property type="molecule type" value="Genomic_DNA"/>
</dbReference>
<reference evidence="1" key="1">
    <citation type="submission" date="2017-03" db="EMBL/GenBank/DDBJ databases">
        <authorList>
            <consortium name="AG Boll"/>
        </authorList>
    </citation>
    <scope>NUCLEOTIDE SEQUENCE [LARGE SCALE GENOMIC DNA]</scope>
    <source>
        <strain evidence="1">Chol</strain>
    </source>
</reference>